<feature type="compositionally biased region" description="Polar residues" evidence="1">
    <location>
        <begin position="865"/>
        <end position="883"/>
    </location>
</feature>
<keyword evidence="3" id="KW-1185">Reference proteome</keyword>
<evidence type="ECO:0000313" key="3">
    <source>
        <dbReference type="Proteomes" id="UP000886653"/>
    </source>
</evidence>
<sequence>MSVLPSSILMVERNSSSEWAGLATSALPVVSPNGSSPHSLSPSEQCEKNRALIWGRTSDSFPTSPFPQDSERVTNENKSLANDMDVHLQVSIDHEAKKLGKRRLSFRTYLGLAYAIKKMLKNVKSTEDWVDTAHAVTEELASIGNTAVDDVHSDSIVQMTHFQARRFLFQLNFNRDTDQCLEAAVQREARRLTSWRVNDSILEGLTYLLRHFLETFNSQHDWIHTLHYMTQCLKAARDEVPFVPSLSMARYLPIDQWSRSLFEGEDTDKELEAVLMWQAKQLQLPSMPNNSCAGLAHIIRESLHRLNLHQNWIKQVSNIVEGFKRLRDPCDNVDSAVSEDQAHMLDMINALSVNLDWVNSMEDVFVSKRGLHSTITRQAIRLKLLQIPSTSMVGLIDMVQHCLLRFNQQEDWIDSVSHVVASIKARQDADLHQTSPVKPANVLSETVATASHKVDDTPRAINRSSIGQASPDMPIQAQTRQTCDTTLDVRSANVQMMDADSQPHPDRQLSGGGLKRARDDDDELTDMIKQEAKRLRSSPLPGSSGERLAETIKECLTRLSASDDLFDTLQRVIEDKRGGRPTRVSFGIQTAQTSEISPVSSTAGPAATFDMAGKSVEAPTADKNRIGDRAPHLTQVTSTGASATRVDQTNNLQGTPTDVNHSSTTPITQTRQEDMTHNTRQSVSHTTQGKIAPFIKPANHSHSATVASDPVSNPAKNSTSSKEINESYPIKTCSTQVSQSGSKKRKSETSELPSVRRPSSASSSPLSSRSSDRPQEELSAQPLRNHPVRIKIKNVNTASARPADFHGQASSSTQNELSPVSKSSDRFASTVIPDSEVDESEDQQTKKRRKKNSSQRIKQPRAAIASQSQITQKTRNQSKSDSGGSEIIVMKKGETSTQKSPNNQDRSSSPLSESSLPDCSAEYLFSKMI</sequence>
<evidence type="ECO:0000313" key="2">
    <source>
        <dbReference type="EMBL" id="KAG0150218.1"/>
    </source>
</evidence>
<proteinExistence type="predicted"/>
<dbReference type="Proteomes" id="UP000886653">
    <property type="component" value="Unassembled WGS sequence"/>
</dbReference>
<accession>A0A9P6TGX3</accession>
<feature type="region of interest" description="Disordered" evidence="1">
    <location>
        <begin position="634"/>
        <end position="687"/>
    </location>
</feature>
<evidence type="ECO:0000256" key="1">
    <source>
        <dbReference type="SAM" id="MobiDB-lite"/>
    </source>
</evidence>
<dbReference type="AlphaFoldDB" id="A0A9P6TGX3"/>
<feature type="compositionally biased region" description="Polar residues" evidence="1">
    <location>
        <begin position="634"/>
        <end position="670"/>
    </location>
</feature>
<feature type="region of interest" description="Disordered" evidence="1">
    <location>
        <begin position="498"/>
        <end position="522"/>
    </location>
</feature>
<protein>
    <submittedName>
        <fullName evidence="2">Uncharacterized protein</fullName>
    </submittedName>
</protein>
<comment type="caution">
    <text evidence="2">The sequence shown here is derived from an EMBL/GenBank/DDBJ whole genome shotgun (WGS) entry which is preliminary data.</text>
</comment>
<feature type="compositionally biased region" description="Low complexity" evidence="1">
    <location>
        <begin position="753"/>
        <end position="769"/>
    </location>
</feature>
<feature type="compositionally biased region" description="Polar residues" evidence="1">
    <location>
        <begin position="808"/>
        <end position="822"/>
    </location>
</feature>
<reference evidence="2" key="1">
    <citation type="submission" date="2013-11" db="EMBL/GenBank/DDBJ databases">
        <title>Genome sequence of the fusiform rust pathogen reveals effectors for host alternation and coevolution with pine.</title>
        <authorList>
            <consortium name="DOE Joint Genome Institute"/>
            <person name="Smith K."/>
            <person name="Pendleton A."/>
            <person name="Kubisiak T."/>
            <person name="Anderson C."/>
            <person name="Salamov A."/>
            <person name="Aerts A."/>
            <person name="Riley R."/>
            <person name="Clum A."/>
            <person name="Lindquist E."/>
            <person name="Ence D."/>
            <person name="Campbell M."/>
            <person name="Kronenberg Z."/>
            <person name="Feau N."/>
            <person name="Dhillon B."/>
            <person name="Hamelin R."/>
            <person name="Burleigh J."/>
            <person name="Smith J."/>
            <person name="Yandell M."/>
            <person name="Nelson C."/>
            <person name="Grigoriev I."/>
            <person name="Davis J."/>
        </authorList>
    </citation>
    <scope>NUCLEOTIDE SEQUENCE</scope>
    <source>
        <strain evidence="2">G11</strain>
    </source>
</reference>
<feature type="compositionally biased region" description="Polar residues" evidence="1">
    <location>
        <begin position="732"/>
        <end position="741"/>
    </location>
</feature>
<dbReference type="EMBL" id="MU167221">
    <property type="protein sequence ID" value="KAG0150218.1"/>
    <property type="molecule type" value="Genomic_DNA"/>
</dbReference>
<gene>
    <name evidence="2" type="ORF">CROQUDRAFT_652639</name>
</gene>
<feature type="compositionally biased region" description="Polar residues" evidence="1">
    <location>
        <begin position="895"/>
        <end position="906"/>
    </location>
</feature>
<organism evidence="2 3">
    <name type="scientific">Cronartium quercuum f. sp. fusiforme G11</name>
    <dbReference type="NCBI Taxonomy" id="708437"/>
    <lineage>
        <taxon>Eukaryota</taxon>
        <taxon>Fungi</taxon>
        <taxon>Dikarya</taxon>
        <taxon>Basidiomycota</taxon>
        <taxon>Pucciniomycotina</taxon>
        <taxon>Pucciniomycetes</taxon>
        <taxon>Pucciniales</taxon>
        <taxon>Coleosporiaceae</taxon>
        <taxon>Cronartium</taxon>
    </lineage>
</organism>
<feature type="compositionally biased region" description="Polar residues" evidence="1">
    <location>
        <begin position="700"/>
        <end position="722"/>
    </location>
</feature>
<name>A0A9P6TGX3_9BASI</name>
<feature type="compositionally biased region" description="Polar residues" evidence="1">
    <location>
        <begin position="678"/>
        <end position="687"/>
    </location>
</feature>
<feature type="compositionally biased region" description="Low complexity" evidence="1">
    <location>
        <begin position="907"/>
        <end position="917"/>
    </location>
</feature>
<feature type="region of interest" description="Disordered" evidence="1">
    <location>
        <begin position="700"/>
        <end position="919"/>
    </location>
</feature>